<organism evidence="1 2">
    <name type="scientific">Agrocybe chaxingu</name>
    <dbReference type="NCBI Taxonomy" id="84603"/>
    <lineage>
        <taxon>Eukaryota</taxon>
        <taxon>Fungi</taxon>
        <taxon>Dikarya</taxon>
        <taxon>Basidiomycota</taxon>
        <taxon>Agaricomycotina</taxon>
        <taxon>Agaricomycetes</taxon>
        <taxon>Agaricomycetidae</taxon>
        <taxon>Agaricales</taxon>
        <taxon>Agaricineae</taxon>
        <taxon>Strophariaceae</taxon>
        <taxon>Agrocybe</taxon>
    </lineage>
</organism>
<dbReference type="AlphaFoldDB" id="A0A9W8JUW8"/>
<protein>
    <submittedName>
        <fullName evidence="1">Uncharacterized protein</fullName>
    </submittedName>
</protein>
<name>A0A9W8JUW8_9AGAR</name>
<proteinExistence type="predicted"/>
<reference evidence="1" key="1">
    <citation type="submission" date="2022-07" db="EMBL/GenBank/DDBJ databases">
        <title>Genome Sequence of Agrocybe chaxingu.</title>
        <authorList>
            <person name="Buettner E."/>
        </authorList>
    </citation>
    <scope>NUCLEOTIDE SEQUENCE</scope>
    <source>
        <strain evidence="1">MP-N11</strain>
    </source>
</reference>
<dbReference type="EMBL" id="JANKHO010004190">
    <property type="protein sequence ID" value="KAJ3478236.1"/>
    <property type="molecule type" value="Genomic_DNA"/>
</dbReference>
<evidence type="ECO:0000313" key="1">
    <source>
        <dbReference type="EMBL" id="KAJ3478236.1"/>
    </source>
</evidence>
<dbReference type="OrthoDB" id="3069034at2759"/>
<keyword evidence="2" id="KW-1185">Reference proteome</keyword>
<evidence type="ECO:0000313" key="2">
    <source>
        <dbReference type="Proteomes" id="UP001148786"/>
    </source>
</evidence>
<gene>
    <name evidence="1" type="ORF">NLJ89_g12384</name>
</gene>
<accession>A0A9W8JUW8</accession>
<dbReference type="Proteomes" id="UP001148786">
    <property type="component" value="Unassembled WGS sequence"/>
</dbReference>
<sequence length="127" mass="14289">MTVQDAVSLLHSCPNVRIVELGRIDDAAARERNGRSMVRPSRMERVMFPELSLLMVESREPIKGLLDRLAWRSLEELALVLRGNGTKGAADTLIHLSGVDNLELTGNFTKEELKKIARQYPSLMYNP</sequence>
<comment type="caution">
    <text evidence="1">The sequence shown here is derived from an EMBL/GenBank/DDBJ whole genome shotgun (WGS) entry which is preliminary data.</text>
</comment>